<reference evidence="1 2" key="1">
    <citation type="journal article" date="2016" name="Front. Microbiol.">
        <title>Comprehensive Phylogenetic Analysis of Bovine Non-aureus Staphylococci Species Based on Whole-Genome Sequencing.</title>
        <authorList>
            <person name="Naushad S."/>
            <person name="Barkema H.W."/>
            <person name="Luby C."/>
            <person name="Condas L.A."/>
            <person name="Nobrega D.B."/>
            <person name="Carson D.A."/>
            <person name="De Buck J."/>
        </authorList>
    </citation>
    <scope>NUCLEOTIDE SEQUENCE [LARGE SCALE GENOMIC DNA]</scope>
    <source>
        <strain evidence="1 2">SNUC 4337</strain>
    </source>
</reference>
<protein>
    <submittedName>
        <fullName evidence="1">Phage tail protein</fullName>
    </submittedName>
</protein>
<dbReference type="AlphaFoldDB" id="A0A2T4S4S6"/>
<organism evidence="1 2">
    <name type="scientific">Staphylococcus nepalensis</name>
    <dbReference type="NCBI Taxonomy" id="214473"/>
    <lineage>
        <taxon>Bacteria</taxon>
        <taxon>Bacillati</taxon>
        <taxon>Bacillota</taxon>
        <taxon>Bacilli</taxon>
        <taxon>Bacillales</taxon>
        <taxon>Staphylococcaceae</taxon>
        <taxon>Staphylococcus</taxon>
    </lineage>
</organism>
<evidence type="ECO:0000313" key="2">
    <source>
        <dbReference type="Proteomes" id="UP000240400"/>
    </source>
</evidence>
<proteinExistence type="predicted"/>
<comment type="caution">
    <text evidence="1">The sequence shown here is derived from an EMBL/GenBank/DDBJ whole genome shotgun (WGS) entry which is preliminary data.</text>
</comment>
<accession>A0A2T4S4S6</accession>
<feature type="non-terminal residue" evidence="1">
    <location>
        <position position="1"/>
    </location>
</feature>
<gene>
    <name evidence="1" type="ORF">BUZ61_18060</name>
</gene>
<evidence type="ECO:0000313" key="1">
    <source>
        <dbReference type="EMBL" id="PTK40695.1"/>
    </source>
</evidence>
<dbReference type="EMBL" id="PZHR01000930">
    <property type="protein sequence ID" value="PTK40695.1"/>
    <property type="molecule type" value="Genomic_DNA"/>
</dbReference>
<name>A0A2T4S4S6_9STAP</name>
<feature type="non-terminal residue" evidence="1">
    <location>
        <position position="150"/>
    </location>
</feature>
<sequence>NQRRKGAVHFAQYLYDTDGRVIASIGYSNPNANSNTGRIIVTLFNQNGDQVKIYDYKNNPSLYNMDEFVVYIKLERRSNQFKIKTWKYREIPYPLRKIAFDQHEKIYIDSGKFYTRPIASLSLYSAKNGNNPVMPLYIFGTYTRELLPKP</sequence>
<dbReference type="Proteomes" id="UP000240400">
    <property type="component" value="Unassembled WGS sequence"/>
</dbReference>